<dbReference type="AlphaFoldDB" id="A0A0F9M8T8"/>
<feature type="compositionally biased region" description="Gly residues" evidence="1">
    <location>
        <begin position="45"/>
        <end position="55"/>
    </location>
</feature>
<accession>A0A0F9M8T8</accession>
<comment type="caution">
    <text evidence="2">The sequence shown here is derived from an EMBL/GenBank/DDBJ whole genome shotgun (WGS) entry which is preliminary data.</text>
</comment>
<feature type="region of interest" description="Disordered" evidence="1">
    <location>
        <begin position="41"/>
        <end position="67"/>
    </location>
</feature>
<protein>
    <submittedName>
        <fullName evidence="2">Uncharacterized protein</fullName>
    </submittedName>
</protein>
<feature type="non-terminal residue" evidence="2">
    <location>
        <position position="67"/>
    </location>
</feature>
<evidence type="ECO:0000256" key="1">
    <source>
        <dbReference type="SAM" id="MobiDB-lite"/>
    </source>
</evidence>
<name>A0A0F9M8T8_9ZZZZ</name>
<reference evidence="2" key="1">
    <citation type="journal article" date="2015" name="Nature">
        <title>Complex archaea that bridge the gap between prokaryotes and eukaryotes.</title>
        <authorList>
            <person name="Spang A."/>
            <person name="Saw J.H."/>
            <person name="Jorgensen S.L."/>
            <person name="Zaremba-Niedzwiedzka K."/>
            <person name="Martijn J."/>
            <person name="Lind A.E."/>
            <person name="van Eijk R."/>
            <person name="Schleper C."/>
            <person name="Guy L."/>
            <person name="Ettema T.J."/>
        </authorList>
    </citation>
    <scope>NUCLEOTIDE SEQUENCE</scope>
</reference>
<dbReference type="EMBL" id="LAZR01009361">
    <property type="protein sequence ID" value="KKM73095.1"/>
    <property type="molecule type" value="Genomic_DNA"/>
</dbReference>
<organism evidence="2">
    <name type="scientific">marine sediment metagenome</name>
    <dbReference type="NCBI Taxonomy" id="412755"/>
    <lineage>
        <taxon>unclassified sequences</taxon>
        <taxon>metagenomes</taxon>
        <taxon>ecological metagenomes</taxon>
    </lineage>
</organism>
<sequence length="67" mass="7109">MTEGIRKEKNLPERIARTIIQNEELFIQSLKIFANTSIVGSQGAQAGGSSGGPSGVGNYLRKDGDAM</sequence>
<evidence type="ECO:0000313" key="2">
    <source>
        <dbReference type="EMBL" id="KKM73095.1"/>
    </source>
</evidence>
<proteinExistence type="predicted"/>
<gene>
    <name evidence="2" type="ORF">LCGC14_1413960</name>
</gene>